<protein>
    <submittedName>
        <fullName evidence="1">Uncharacterized protein</fullName>
    </submittedName>
</protein>
<keyword evidence="2" id="KW-1185">Reference proteome</keyword>
<reference evidence="1 2" key="1">
    <citation type="journal article" date="2019" name="Environ. Microbiol.">
        <title>At the nexus of three kingdoms: the genome of the mycorrhizal fungus Gigaspora margarita provides insights into plant, endobacterial and fungal interactions.</title>
        <authorList>
            <person name="Venice F."/>
            <person name="Ghignone S."/>
            <person name="Salvioli di Fossalunga A."/>
            <person name="Amselem J."/>
            <person name="Novero M."/>
            <person name="Xianan X."/>
            <person name="Sedzielewska Toro K."/>
            <person name="Morin E."/>
            <person name="Lipzen A."/>
            <person name="Grigoriev I.V."/>
            <person name="Henrissat B."/>
            <person name="Martin F.M."/>
            <person name="Bonfante P."/>
        </authorList>
    </citation>
    <scope>NUCLEOTIDE SEQUENCE [LARGE SCALE GENOMIC DNA]</scope>
    <source>
        <strain evidence="1 2">BEG34</strain>
    </source>
</reference>
<evidence type="ECO:0000313" key="2">
    <source>
        <dbReference type="Proteomes" id="UP000439903"/>
    </source>
</evidence>
<dbReference type="EMBL" id="WTPW01000957">
    <property type="protein sequence ID" value="KAF0467205.1"/>
    <property type="molecule type" value="Genomic_DNA"/>
</dbReference>
<gene>
    <name evidence="1" type="ORF">F8M41_026052</name>
</gene>
<name>A0A8H3XHG8_GIGMA</name>
<accession>A0A8H3XHG8</accession>
<organism evidence="1 2">
    <name type="scientific">Gigaspora margarita</name>
    <dbReference type="NCBI Taxonomy" id="4874"/>
    <lineage>
        <taxon>Eukaryota</taxon>
        <taxon>Fungi</taxon>
        <taxon>Fungi incertae sedis</taxon>
        <taxon>Mucoromycota</taxon>
        <taxon>Glomeromycotina</taxon>
        <taxon>Glomeromycetes</taxon>
        <taxon>Diversisporales</taxon>
        <taxon>Gigasporaceae</taxon>
        <taxon>Gigaspora</taxon>
    </lineage>
</organism>
<comment type="caution">
    <text evidence="1">The sequence shown here is derived from an EMBL/GenBank/DDBJ whole genome shotgun (WGS) entry which is preliminary data.</text>
</comment>
<dbReference type="AlphaFoldDB" id="A0A8H3XHG8"/>
<sequence length="106" mass="12680">MVSFPIINNSLSELKDIGCYKKEMNFGLQNVQKNYMFKILYKNIIYIANVIANATTIMPKIREHFERAFNRHVYTWNEICQEMAIVDLQKHSILTFYSFICKRFWG</sequence>
<dbReference type="Proteomes" id="UP000439903">
    <property type="component" value="Unassembled WGS sequence"/>
</dbReference>
<proteinExistence type="predicted"/>
<evidence type="ECO:0000313" key="1">
    <source>
        <dbReference type="EMBL" id="KAF0467205.1"/>
    </source>
</evidence>